<organism evidence="1 2">
    <name type="scientific">Pseudomonas savastanoi pv. glycinea str. race 4</name>
    <dbReference type="NCBI Taxonomy" id="875330"/>
    <lineage>
        <taxon>Bacteria</taxon>
        <taxon>Pseudomonadati</taxon>
        <taxon>Pseudomonadota</taxon>
        <taxon>Gammaproteobacteria</taxon>
        <taxon>Pseudomonadales</taxon>
        <taxon>Pseudomonadaceae</taxon>
        <taxon>Pseudomonas</taxon>
    </lineage>
</organism>
<gene>
    <name evidence="1" type="ORF">Pgy4_38818</name>
</gene>
<evidence type="ECO:0000313" key="1">
    <source>
        <dbReference type="EMBL" id="EGH18932.1"/>
    </source>
</evidence>
<name>F3CI40_PSESG</name>
<dbReference type="AlphaFoldDB" id="F3CI40"/>
<dbReference type="BioCyc" id="PSYR875330:G11XH-7429-MONOMER"/>
<comment type="caution">
    <text evidence="1">The sequence shown here is derived from an EMBL/GenBank/DDBJ whole genome shotgun (WGS) entry which is preliminary data.</text>
</comment>
<feature type="non-terminal residue" evidence="1">
    <location>
        <position position="1"/>
    </location>
</feature>
<evidence type="ECO:0000313" key="2">
    <source>
        <dbReference type="Proteomes" id="UP000005466"/>
    </source>
</evidence>
<dbReference type="EMBL" id="ADWY01003355">
    <property type="protein sequence ID" value="EGH18932.1"/>
    <property type="molecule type" value="Genomic_DNA"/>
</dbReference>
<protein>
    <submittedName>
        <fullName evidence="1">Acyl-CoA thioesterase II</fullName>
    </submittedName>
</protein>
<dbReference type="HOGENOM" id="CLU_3193265_0_0_6"/>
<sequence>SFGAPRESMIAVAAEAAPVLKPVEQCPELPFARGVMPDYLRFLDL</sequence>
<reference evidence="1 2" key="1">
    <citation type="journal article" date="2011" name="PLoS Pathog.">
        <title>Dynamic evolution of pathogenicity revealed by sequencing and comparative genomics of 19 Pseudomonas syringae isolates.</title>
        <authorList>
            <person name="Baltrus D.A."/>
            <person name="Nishimura M.T."/>
            <person name="Romanchuk A."/>
            <person name="Chang J.H."/>
            <person name="Mukhtar M.S."/>
            <person name="Cherkis K."/>
            <person name="Roach J."/>
            <person name="Grant S.R."/>
            <person name="Jones C.D."/>
            <person name="Dangl J.L."/>
        </authorList>
    </citation>
    <scope>NUCLEOTIDE SEQUENCE [LARGE SCALE GENOMIC DNA]</scope>
    <source>
        <strain evidence="2">race 4</strain>
    </source>
</reference>
<accession>F3CI40</accession>
<proteinExistence type="predicted"/>
<feature type="non-terminal residue" evidence="1">
    <location>
        <position position="45"/>
    </location>
</feature>
<dbReference type="Proteomes" id="UP000005466">
    <property type="component" value="Unassembled WGS sequence"/>
</dbReference>